<evidence type="ECO:0000313" key="1">
    <source>
        <dbReference type="EMBL" id="VDO19379.1"/>
    </source>
</evidence>
<dbReference type="WBParaSite" id="HPBE_0000099601-mRNA-1">
    <property type="protein sequence ID" value="HPBE_0000099601-mRNA-1"/>
    <property type="gene ID" value="HPBE_0000099601"/>
</dbReference>
<reference evidence="3" key="2">
    <citation type="submission" date="2019-09" db="UniProtKB">
        <authorList>
            <consortium name="WormBaseParasite"/>
        </authorList>
    </citation>
    <scope>IDENTIFICATION</scope>
</reference>
<dbReference type="EMBL" id="UZAH01000931">
    <property type="protein sequence ID" value="VDO19379.1"/>
    <property type="molecule type" value="Genomic_DNA"/>
</dbReference>
<keyword evidence="2" id="KW-1185">Reference proteome</keyword>
<dbReference type="AlphaFoldDB" id="A0A183F4A4"/>
<accession>A0A183F4A4</accession>
<reference evidence="1 2" key="1">
    <citation type="submission" date="2018-11" db="EMBL/GenBank/DDBJ databases">
        <authorList>
            <consortium name="Pathogen Informatics"/>
        </authorList>
    </citation>
    <scope>NUCLEOTIDE SEQUENCE [LARGE SCALE GENOMIC DNA]</scope>
</reference>
<organism evidence="2 3">
    <name type="scientific">Heligmosomoides polygyrus</name>
    <name type="common">Parasitic roundworm</name>
    <dbReference type="NCBI Taxonomy" id="6339"/>
    <lineage>
        <taxon>Eukaryota</taxon>
        <taxon>Metazoa</taxon>
        <taxon>Ecdysozoa</taxon>
        <taxon>Nematoda</taxon>
        <taxon>Chromadorea</taxon>
        <taxon>Rhabditida</taxon>
        <taxon>Rhabditina</taxon>
        <taxon>Rhabditomorpha</taxon>
        <taxon>Strongyloidea</taxon>
        <taxon>Heligmosomidae</taxon>
        <taxon>Heligmosomoides</taxon>
    </lineage>
</organism>
<evidence type="ECO:0000313" key="3">
    <source>
        <dbReference type="WBParaSite" id="HPBE_0000099601-mRNA-1"/>
    </source>
</evidence>
<gene>
    <name evidence="1" type="ORF">HPBE_LOCUS997</name>
</gene>
<accession>A0A3P7TGZ7</accession>
<evidence type="ECO:0000313" key="2">
    <source>
        <dbReference type="Proteomes" id="UP000050761"/>
    </source>
</evidence>
<proteinExistence type="predicted"/>
<name>A0A183F4A4_HELPZ</name>
<protein>
    <submittedName>
        <fullName evidence="1 3">Uncharacterized protein</fullName>
    </submittedName>
</protein>
<sequence>MIGQKSTAERLVRRRRDVEWESGSHLSAVRLSQRRMGGLVETDEEPQAVLRSASILSALPWCTRGERLLWKQPVSVKTARAVFGW</sequence>
<dbReference type="Proteomes" id="UP000050761">
    <property type="component" value="Unassembled WGS sequence"/>
</dbReference>